<proteinExistence type="predicted"/>
<dbReference type="Proteomes" id="UP000219215">
    <property type="component" value="Chromosome DPRO"/>
</dbReference>
<evidence type="ECO:0000313" key="2">
    <source>
        <dbReference type="Proteomes" id="UP000219215"/>
    </source>
</evidence>
<keyword evidence="2" id="KW-1185">Reference proteome</keyword>
<dbReference type="KEGG" id="pprf:DPRO_2945"/>
<accession>A0A2C8FBN7</accession>
<dbReference type="RefSeq" id="WP_097012662.1">
    <property type="nucleotide sequence ID" value="NZ_LT907975.1"/>
</dbReference>
<dbReference type="OrthoDB" id="277593at2"/>
<name>A0A2C8FBN7_9BACT</name>
<dbReference type="EMBL" id="LT907975">
    <property type="protein sequence ID" value="SOB59855.1"/>
    <property type="molecule type" value="Genomic_DNA"/>
</dbReference>
<protein>
    <submittedName>
        <fullName evidence="1">Uncharacterized protein</fullName>
    </submittedName>
</protein>
<dbReference type="AlphaFoldDB" id="A0A2C8FBN7"/>
<reference evidence="2" key="1">
    <citation type="submission" date="2017-09" db="EMBL/GenBank/DDBJ databases">
        <authorList>
            <person name="Regsiter A."/>
            <person name="William W."/>
        </authorList>
    </citation>
    <scope>NUCLEOTIDE SEQUENCE [LARGE SCALE GENOMIC DNA]</scope>
    <source>
        <strain evidence="2">500-1</strain>
    </source>
</reference>
<organism evidence="1 2">
    <name type="scientific">Pseudodesulfovibrio profundus</name>
    <dbReference type="NCBI Taxonomy" id="57320"/>
    <lineage>
        <taxon>Bacteria</taxon>
        <taxon>Pseudomonadati</taxon>
        <taxon>Thermodesulfobacteriota</taxon>
        <taxon>Desulfovibrionia</taxon>
        <taxon>Desulfovibrionales</taxon>
        <taxon>Desulfovibrionaceae</taxon>
    </lineage>
</organism>
<evidence type="ECO:0000313" key="1">
    <source>
        <dbReference type="EMBL" id="SOB59855.1"/>
    </source>
</evidence>
<sequence length="216" mass="24139">MNNDEVVGKAGWRQLVRPECTPEGANIAFIKRLGEAWEAKSSCFTPADLEDHISRTLAAWIDEEQVRLDGEWTVVCQAESLKSVIGGKAVLIGRCDLVLTIRNHKIIYECKRLGLVSKGKYSSNAGPYVKDGMHRFTVDQKYPSRTGLCGMIGYVMDGNVKKALGAVLGKIKELSPQGRLINPYPPTPHRLAHRFKTEHLVDETHRLKAHHLLFPV</sequence>
<gene>
    <name evidence="1" type="ORF">DPRO_2945</name>
</gene>